<dbReference type="Proteomes" id="UP000886595">
    <property type="component" value="Unassembled WGS sequence"/>
</dbReference>
<dbReference type="EMBL" id="JAAMPC010000012">
    <property type="protein sequence ID" value="KAG2276291.1"/>
    <property type="molecule type" value="Genomic_DNA"/>
</dbReference>
<evidence type="ECO:0000313" key="2">
    <source>
        <dbReference type="Proteomes" id="UP000886595"/>
    </source>
</evidence>
<dbReference type="AlphaFoldDB" id="A0A8X7UHN7"/>
<reference evidence="1 2" key="1">
    <citation type="submission" date="2020-02" db="EMBL/GenBank/DDBJ databases">
        <authorList>
            <person name="Ma Q."/>
            <person name="Huang Y."/>
            <person name="Song X."/>
            <person name="Pei D."/>
        </authorList>
    </citation>
    <scope>NUCLEOTIDE SEQUENCE [LARGE SCALE GENOMIC DNA]</scope>
    <source>
        <strain evidence="1">Sxm20200214</strain>
        <tissue evidence="1">Leaf</tissue>
    </source>
</reference>
<evidence type="ECO:0000313" key="1">
    <source>
        <dbReference type="EMBL" id="KAG2276291.1"/>
    </source>
</evidence>
<dbReference type="OrthoDB" id="10269361at2759"/>
<keyword evidence="2" id="KW-1185">Reference proteome</keyword>
<sequence>MSDSISVKINCFHSGVFKLEDDGELNFVDGILEQFEVDGIGVFECVTKEMVYKGITGKMRYKLPYKDISEKTPLFDNNKAHWLELPCPLLIVVSSTQFHYSFSV</sequence>
<protein>
    <submittedName>
        <fullName evidence="1">Uncharacterized protein</fullName>
    </submittedName>
</protein>
<gene>
    <name evidence="1" type="ORF">Bca52824_058846</name>
</gene>
<name>A0A8X7UHN7_BRACI</name>
<comment type="caution">
    <text evidence="1">The sequence shown here is derived from an EMBL/GenBank/DDBJ whole genome shotgun (WGS) entry which is preliminary data.</text>
</comment>
<accession>A0A8X7UHN7</accession>
<proteinExistence type="predicted"/>
<organism evidence="1 2">
    <name type="scientific">Brassica carinata</name>
    <name type="common">Ethiopian mustard</name>
    <name type="synonym">Abyssinian cabbage</name>
    <dbReference type="NCBI Taxonomy" id="52824"/>
    <lineage>
        <taxon>Eukaryota</taxon>
        <taxon>Viridiplantae</taxon>
        <taxon>Streptophyta</taxon>
        <taxon>Embryophyta</taxon>
        <taxon>Tracheophyta</taxon>
        <taxon>Spermatophyta</taxon>
        <taxon>Magnoliopsida</taxon>
        <taxon>eudicotyledons</taxon>
        <taxon>Gunneridae</taxon>
        <taxon>Pentapetalae</taxon>
        <taxon>rosids</taxon>
        <taxon>malvids</taxon>
        <taxon>Brassicales</taxon>
        <taxon>Brassicaceae</taxon>
        <taxon>Brassiceae</taxon>
        <taxon>Brassica</taxon>
    </lineage>
</organism>